<dbReference type="Pfam" id="PF13144">
    <property type="entry name" value="ChapFlgA"/>
    <property type="match status" value="1"/>
</dbReference>
<evidence type="ECO:0000313" key="3">
    <source>
        <dbReference type="EMBL" id="SJZ81719.1"/>
    </source>
</evidence>
<keyword evidence="4" id="KW-1185">Reference proteome</keyword>
<dbReference type="NCBIfam" id="TIGR03170">
    <property type="entry name" value="flgA_cterm"/>
    <property type="match status" value="1"/>
</dbReference>
<feature type="chain" id="PRO_5011819234" description="Flagella basal body P-ring formation protein FlgA" evidence="1">
    <location>
        <begin position="35"/>
        <end position="163"/>
    </location>
</feature>
<comment type="similarity">
    <text evidence="1">Belongs to the FlgA family.</text>
</comment>
<proteinExistence type="inferred from homology"/>
<name>A0A1T4NR67_9HYPH</name>
<dbReference type="GO" id="GO:0044780">
    <property type="term" value="P:bacterial-type flagellum assembly"/>
    <property type="evidence" value="ECO:0007669"/>
    <property type="project" value="InterPro"/>
</dbReference>
<keyword evidence="3" id="KW-0966">Cell projection</keyword>
<dbReference type="Gene3D" id="2.30.30.760">
    <property type="match status" value="1"/>
</dbReference>
<dbReference type="STRING" id="1365950.SAMN05428963_103142"/>
<keyword evidence="1" id="KW-0574">Periplasm</keyword>
<evidence type="ECO:0000313" key="4">
    <source>
        <dbReference type="Proteomes" id="UP000190135"/>
    </source>
</evidence>
<dbReference type="AlphaFoldDB" id="A0A1T4NR67"/>
<evidence type="ECO:0000256" key="1">
    <source>
        <dbReference type="RuleBase" id="RU362063"/>
    </source>
</evidence>
<dbReference type="PANTHER" id="PTHR36307">
    <property type="entry name" value="FLAGELLA BASAL BODY P-RING FORMATION PROTEIN FLGA"/>
    <property type="match status" value="1"/>
</dbReference>
<organism evidence="3 4">
    <name type="scientific">Consotaella salsifontis</name>
    <dbReference type="NCBI Taxonomy" id="1365950"/>
    <lineage>
        <taxon>Bacteria</taxon>
        <taxon>Pseudomonadati</taxon>
        <taxon>Pseudomonadota</taxon>
        <taxon>Alphaproteobacteria</taxon>
        <taxon>Hyphomicrobiales</taxon>
        <taxon>Aurantimonadaceae</taxon>
        <taxon>Consotaella</taxon>
    </lineage>
</organism>
<feature type="domain" description="Flagella basal body P-ring formation protein FlgA SAF" evidence="2">
    <location>
        <begin position="68"/>
        <end position="161"/>
    </location>
</feature>
<gene>
    <name evidence="3" type="ORF">SAMN05428963_103142</name>
</gene>
<dbReference type="RefSeq" id="WP_078707254.1">
    <property type="nucleotide sequence ID" value="NZ_FUXL01000003.1"/>
</dbReference>
<keyword evidence="3" id="KW-0969">Cilium</keyword>
<dbReference type="OrthoDB" id="8448733at2"/>
<comment type="subcellular location">
    <subcellularLocation>
        <location evidence="1">Periplasm</location>
    </subcellularLocation>
</comment>
<accession>A0A1T4NR67</accession>
<protein>
    <recommendedName>
        <fullName evidence="1">Flagella basal body P-ring formation protein FlgA</fullName>
    </recommendedName>
</protein>
<comment type="function">
    <text evidence="1">Involved in the assembly process of the P-ring formation. It may associate with FlgF on the rod constituting a structure essential for the P-ring assembly or may act as a modulator protein for the P-ring assembly.</text>
</comment>
<dbReference type="EMBL" id="FUXL01000003">
    <property type="protein sequence ID" value="SJZ81719.1"/>
    <property type="molecule type" value="Genomic_DNA"/>
</dbReference>
<sequence>MSASTVTTDKLRTLSGCIIAAAAVLLLGAVRACAADIDLPVPNAVVYPGQAVLDKVAGARRFRVPGDRLSSYVVEEEMLEGKIARRTLLPNKPILLADLTTPDVVKAGTPSTIVYRDGGLLITMLGVPLRSAAEGETVRVKNADTGVVVAGRVMADGTIEVTP</sequence>
<evidence type="ECO:0000259" key="2">
    <source>
        <dbReference type="Pfam" id="PF13144"/>
    </source>
</evidence>
<keyword evidence="3" id="KW-0282">Flagellum</keyword>
<feature type="signal peptide" evidence="1">
    <location>
        <begin position="1"/>
        <end position="34"/>
    </location>
</feature>
<dbReference type="InterPro" id="IPR017585">
    <property type="entry name" value="SAF_FlgA"/>
</dbReference>
<keyword evidence="1" id="KW-0732">Signal</keyword>
<dbReference type="PANTHER" id="PTHR36307:SF1">
    <property type="entry name" value="FLAGELLA BASAL BODY P-RING FORMATION PROTEIN FLGA"/>
    <property type="match status" value="1"/>
</dbReference>
<dbReference type="Proteomes" id="UP000190135">
    <property type="component" value="Unassembled WGS sequence"/>
</dbReference>
<dbReference type="InterPro" id="IPR039246">
    <property type="entry name" value="Flagellar_FlgA"/>
</dbReference>
<reference evidence="3 4" key="1">
    <citation type="submission" date="2017-02" db="EMBL/GenBank/DDBJ databases">
        <authorList>
            <person name="Peterson S.W."/>
        </authorList>
    </citation>
    <scope>NUCLEOTIDE SEQUENCE [LARGE SCALE GENOMIC DNA]</scope>
    <source>
        <strain evidence="3 4">USBA 369</strain>
    </source>
</reference>
<dbReference type="GO" id="GO:0042597">
    <property type="term" value="C:periplasmic space"/>
    <property type="evidence" value="ECO:0007669"/>
    <property type="project" value="UniProtKB-SubCell"/>
</dbReference>
<keyword evidence="1" id="KW-1005">Bacterial flagellum biogenesis</keyword>